<keyword evidence="2" id="KW-0812">Transmembrane</keyword>
<evidence type="ECO:0000313" key="3">
    <source>
        <dbReference type="EMBL" id="MCI65949.1"/>
    </source>
</evidence>
<evidence type="ECO:0000256" key="2">
    <source>
        <dbReference type="SAM" id="Phobius"/>
    </source>
</evidence>
<sequence>LTGLSLANLCFVIGLALAIPFRFRLRQLVSESSLPCSFPNVISHGRSTGDDTRSFNRGGHHRSDRTSGGVIHSGE</sequence>
<feature type="transmembrane region" description="Helical" evidence="2">
    <location>
        <begin position="6"/>
        <end position="23"/>
    </location>
</feature>
<reference evidence="3 4" key="1">
    <citation type="journal article" date="2018" name="Front. Plant Sci.">
        <title>Red Clover (Trifolium pratense) and Zigzag Clover (T. medium) - A Picture of Genomic Similarities and Differences.</title>
        <authorList>
            <person name="Dluhosova J."/>
            <person name="Istvanek J."/>
            <person name="Nedelnik J."/>
            <person name="Repkova J."/>
        </authorList>
    </citation>
    <scope>NUCLEOTIDE SEQUENCE [LARGE SCALE GENOMIC DNA]</scope>
    <source>
        <strain evidence="4">cv. 10/8</strain>
        <tissue evidence="3">Leaf</tissue>
    </source>
</reference>
<proteinExistence type="predicted"/>
<name>A0A392TY70_9FABA</name>
<organism evidence="3 4">
    <name type="scientific">Trifolium medium</name>
    <dbReference type="NCBI Taxonomy" id="97028"/>
    <lineage>
        <taxon>Eukaryota</taxon>
        <taxon>Viridiplantae</taxon>
        <taxon>Streptophyta</taxon>
        <taxon>Embryophyta</taxon>
        <taxon>Tracheophyta</taxon>
        <taxon>Spermatophyta</taxon>
        <taxon>Magnoliopsida</taxon>
        <taxon>eudicotyledons</taxon>
        <taxon>Gunneridae</taxon>
        <taxon>Pentapetalae</taxon>
        <taxon>rosids</taxon>
        <taxon>fabids</taxon>
        <taxon>Fabales</taxon>
        <taxon>Fabaceae</taxon>
        <taxon>Papilionoideae</taxon>
        <taxon>50 kb inversion clade</taxon>
        <taxon>NPAAA clade</taxon>
        <taxon>Hologalegina</taxon>
        <taxon>IRL clade</taxon>
        <taxon>Trifolieae</taxon>
        <taxon>Trifolium</taxon>
    </lineage>
</organism>
<keyword evidence="2" id="KW-0472">Membrane</keyword>
<keyword evidence="4" id="KW-1185">Reference proteome</keyword>
<dbReference type="AlphaFoldDB" id="A0A392TY70"/>
<dbReference type="Proteomes" id="UP000265520">
    <property type="component" value="Unassembled WGS sequence"/>
</dbReference>
<feature type="non-terminal residue" evidence="3">
    <location>
        <position position="1"/>
    </location>
</feature>
<comment type="caution">
    <text evidence="3">The sequence shown here is derived from an EMBL/GenBank/DDBJ whole genome shotgun (WGS) entry which is preliminary data.</text>
</comment>
<accession>A0A392TY70</accession>
<feature type="region of interest" description="Disordered" evidence="1">
    <location>
        <begin position="43"/>
        <end position="75"/>
    </location>
</feature>
<evidence type="ECO:0000256" key="1">
    <source>
        <dbReference type="SAM" id="MobiDB-lite"/>
    </source>
</evidence>
<dbReference type="EMBL" id="LXQA010685652">
    <property type="protein sequence ID" value="MCI65949.1"/>
    <property type="molecule type" value="Genomic_DNA"/>
</dbReference>
<protein>
    <submittedName>
        <fullName evidence="3">Uncharacterized protein</fullName>
    </submittedName>
</protein>
<keyword evidence="2" id="KW-1133">Transmembrane helix</keyword>
<evidence type="ECO:0000313" key="4">
    <source>
        <dbReference type="Proteomes" id="UP000265520"/>
    </source>
</evidence>